<feature type="repeat" description="PPR" evidence="2">
    <location>
        <begin position="625"/>
        <end position="659"/>
    </location>
</feature>
<dbReference type="Gene3D" id="1.25.40.10">
    <property type="entry name" value="Tetratricopeptide repeat domain"/>
    <property type="match status" value="5"/>
</dbReference>
<accession>A0A6T6BD69</accession>
<feature type="domain" description="Pentatricopeptide repeat-containing protein-mitochondrial" evidence="3">
    <location>
        <begin position="286"/>
        <end position="402"/>
    </location>
</feature>
<name>A0A6T6BD69_9RHOD</name>
<reference evidence="5" key="1">
    <citation type="submission" date="2021-01" db="EMBL/GenBank/DDBJ databases">
        <authorList>
            <person name="Corre E."/>
            <person name="Pelletier E."/>
            <person name="Niang G."/>
            <person name="Scheremetjew M."/>
            <person name="Finn R."/>
            <person name="Kale V."/>
            <person name="Holt S."/>
            <person name="Cochrane G."/>
            <person name="Meng A."/>
            <person name="Brown T."/>
            <person name="Cohen L."/>
        </authorList>
    </citation>
    <scope>NUCLEOTIDE SEQUENCE</scope>
    <source>
        <strain evidence="5">SAG 36.94</strain>
    </source>
</reference>
<dbReference type="PANTHER" id="PTHR47447">
    <property type="entry name" value="OS03G0856100 PROTEIN"/>
    <property type="match status" value="1"/>
</dbReference>
<sequence length="825" mass="91799">MSFGFASWTLNGFSRPLAIQSVTEDQSCSCVMRLQVATHVPVAGRGRASGSRLRWWWWTQRRSLQRGCANEVPLPRSGNFGGKEKYLDGYIDLGFVSLEWIQTLSQSRGFTRAWDVVRQLPASRSANCAMFNAILRAWCQSFSQKVAQMSPPNSLVSFREVVEFFVDTQAVKPDSETMDWIFRGCEKSNDATLAWSMKELAKGLSIQISPVGYSSLLNCLGKCKQVSRAEKIFADLVKTRSSAIEPPLLAAMVSVYARNGLSLQAFTVYGELRKQDKNHGNRELYISLLRCCADLRNAVKASKILEELRSSGVRIDYALFGGLITAFSKSGEVEQALTLFLDAVSTGFRANETTLVTLIVACRTRPALASQVFNVLKEHHKPIPVKAANCLIDVFVKAGQEEYGDQVFASLLTSGGQPDRTTYETMIRKSAFPEAMRRFVEARERGLATTSTANALLSVFVKEPCADSVEGLVEDIERSGLKKDGRTHSLLISIYTRLNHVDQAMKQAEKLLLTEASLESLTAINALLPMVFLKGRRSDGFRLLEIMRERGLTFGATELSTLAASLKQEVNMETALEVTSYILNHTKIFTIDFCNVILDLYRTARKYQDAVLFFETTMQMKVKPNSMSFNIMIVVYGKMGKFDRIQSIFRDMSVAEVTPDAITYSCLIDAHGKAGRIQQALATLAEMQDVGVKLTDQYPYSSLIAACGKAGQIDQAVEVFELLRRDPSLNPNEQTYNSLIYALGMAGRPNEAFSMFEEMKNAGLKPDAVTYSSLSSICLRYKIAKSEVIDGLRTHAELGCDDQGVGQGRKLSRKARRMERLFDGK</sequence>
<dbReference type="NCBIfam" id="TIGR00756">
    <property type="entry name" value="PPR"/>
    <property type="match status" value="4"/>
</dbReference>
<keyword evidence="1" id="KW-0677">Repeat</keyword>
<dbReference type="InterPro" id="IPR057027">
    <property type="entry name" value="TPR_mt"/>
</dbReference>
<gene>
    <name evidence="4" type="ORF">CCAE0312_LOCUS1612</name>
    <name evidence="5" type="ORF">CCAE0312_LOCUS1614</name>
</gene>
<dbReference type="EMBL" id="HBGH01002980">
    <property type="protein sequence ID" value="CAD9227443.1"/>
    <property type="molecule type" value="Transcribed_RNA"/>
</dbReference>
<dbReference type="PANTHER" id="PTHR47447:SF17">
    <property type="entry name" value="OS12G0638900 PROTEIN"/>
    <property type="match status" value="1"/>
</dbReference>
<proteinExistence type="predicted"/>
<dbReference type="Pfam" id="PF13041">
    <property type="entry name" value="PPR_2"/>
    <property type="match status" value="2"/>
</dbReference>
<protein>
    <recommendedName>
        <fullName evidence="3">Pentatricopeptide repeat-containing protein-mitochondrial domain-containing protein</fullName>
    </recommendedName>
</protein>
<dbReference type="InterPro" id="IPR011990">
    <property type="entry name" value="TPR-like_helical_dom_sf"/>
</dbReference>
<dbReference type="Pfam" id="PF23276">
    <property type="entry name" value="TPR_24"/>
    <property type="match status" value="1"/>
</dbReference>
<dbReference type="EMBL" id="HBGH01002978">
    <property type="protein sequence ID" value="CAD9227439.1"/>
    <property type="molecule type" value="Transcribed_RNA"/>
</dbReference>
<feature type="repeat" description="PPR" evidence="2">
    <location>
        <begin position="660"/>
        <end position="694"/>
    </location>
</feature>
<evidence type="ECO:0000313" key="5">
    <source>
        <dbReference type="EMBL" id="CAD9227443.1"/>
    </source>
</evidence>
<evidence type="ECO:0000256" key="2">
    <source>
        <dbReference type="PROSITE-ProRule" id="PRU00708"/>
    </source>
</evidence>
<dbReference type="InterPro" id="IPR002885">
    <property type="entry name" value="PPR_rpt"/>
</dbReference>
<evidence type="ECO:0000313" key="4">
    <source>
        <dbReference type="EMBL" id="CAD9227439.1"/>
    </source>
</evidence>
<evidence type="ECO:0000259" key="3">
    <source>
        <dbReference type="Pfam" id="PF23276"/>
    </source>
</evidence>
<dbReference type="Pfam" id="PF01535">
    <property type="entry name" value="PPR"/>
    <property type="match status" value="3"/>
</dbReference>
<feature type="repeat" description="PPR" evidence="2">
    <location>
        <begin position="732"/>
        <end position="766"/>
    </location>
</feature>
<dbReference type="AlphaFoldDB" id="A0A6T6BD69"/>
<feature type="repeat" description="PPR" evidence="2">
    <location>
        <begin position="696"/>
        <end position="726"/>
    </location>
</feature>
<feature type="repeat" description="PPR" evidence="2">
    <location>
        <begin position="316"/>
        <end position="350"/>
    </location>
</feature>
<dbReference type="PROSITE" id="PS51375">
    <property type="entry name" value="PPR"/>
    <property type="match status" value="5"/>
</dbReference>
<evidence type="ECO:0000256" key="1">
    <source>
        <dbReference type="ARBA" id="ARBA00022737"/>
    </source>
</evidence>
<organism evidence="5">
    <name type="scientific">Compsopogon caeruleus</name>
    <dbReference type="NCBI Taxonomy" id="31354"/>
    <lineage>
        <taxon>Eukaryota</taxon>
        <taxon>Rhodophyta</taxon>
        <taxon>Compsopogonophyceae</taxon>
        <taxon>Compsopogonales</taxon>
        <taxon>Compsopogonaceae</taxon>
        <taxon>Compsopogon</taxon>
    </lineage>
</organism>